<dbReference type="KEGG" id="ttc:FOKN1_0072"/>
<dbReference type="Proteomes" id="UP000218765">
    <property type="component" value="Chromosome"/>
</dbReference>
<keyword evidence="6" id="KW-0998">Cell outer membrane</keyword>
<reference evidence="11 12" key="1">
    <citation type="submission" date="2017-05" db="EMBL/GenBank/DDBJ databases">
        <title>Thiocyanate degradation by Thiohalobacter thiocyanaticus FOKN1.</title>
        <authorList>
            <person name="Oshiki M."/>
            <person name="Fukushima T."/>
            <person name="Kawano S."/>
            <person name="Nakagawa J."/>
        </authorList>
    </citation>
    <scope>NUCLEOTIDE SEQUENCE [LARGE SCALE GENOMIC DNA]</scope>
    <source>
        <strain evidence="11 12">FOKN1</strain>
    </source>
</reference>
<dbReference type="EMBL" id="AP018052">
    <property type="protein sequence ID" value="BAZ92477.1"/>
    <property type="molecule type" value="Genomic_DNA"/>
</dbReference>
<evidence type="ECO:0000256" key="8">
    <source>
        <dbReference type="RuleBase" id="RU004004"/>
    </source>
</evidence>
<dbReference type="Pfam" id="PF00263">
    <property type="entry name" value="Secretin"/>
    <property type="match status" value="1"/>
</dbReference>
<feature type="domain" description="Secretin/TonB short N-terminal" evidence="10">
    <location>
        <begin position="320"/>
        <end position="368"/>
    </location>
</feature>
<evidence type="ECO:0000256" key="2">
    <source>
        <dbReference type="ARBA" id="ARBA00022448"/>
    </source>
</evidence>
<keyword evidence="4" id="KW-0653">Protein transport</keyword>
<dbReference type="NCBIfam" id="TIGR02515">
    <property type="entry name" value="IV_pilus_PilQ"/>
    <property type="match status" value="1"/>
</dbReference>
<organism evidence="11 12">
    <name type="scientific">Thiohalobacter thiocyanaticus</name>
    <dbReference type="NCBI Taxonomy" id="585455"/>
    <lineage>
        <taxon>Bacteria</taxon>
        <taxon>Pseudomonadati</taxon>
        <taxon>Pseudomonadota</taxon>
        <taxon>Gammaproteobacteria</taxon>
        <taxon>Thiohalobacterales</taxon>
        <taxon>Thiohalobacteraceae</taxon>
        <taxon>Thiohalobacter</taxon>
    </lineage>
</organism>
<dbReference type="Gene3D" id="2.60.40.3500">
    <property type="match status" value="1"/>
</dbReference>
<evidence type="ECO:0000256" key="3">
    <source>
        <dbReference type="ARBA" id="ARBA00022729"/>
    </source>
</evidence>
<dbReference type="Gene3D" id="2.60.40.3470">
    <property type="match status" value="1"/>
</dbReference>
<dbReference type="InterPro" id="IPR013355">
    <property type="entry name" value="Pilus_4_PilQ"/>
</dbReference>
<dbReference type="AlphaFoldDB" id="A0A1Z4VLL3"/>
<dbReference type="PANTHER" id="PTHR30604">
    <property type="entry name" value="PROTEIN TRANSPORT PROTEIN HOFQ"/>
    <property type="match status" value="1"/>
</dbReference>
<dbReference type="Pfam" id="PF11741">
    <property type="entry name" value="AMIN"/>
    <property type="match status" value="2"/>
</dbReference>
<keyword evidence="2 8" id="KW-0813">Transport</keyword>
<dbReference type="InterPro" id="IPR038591">
    <property type="entry name" value="NolW-like_sf"/>
</dbReference>
<evidence type="ECO:0000313" key="11">
    <source>
        <dbReference type="EMBL" id="BAZ92477.1"/>
    </source>
</evidence>
<sequence length="720" mass="78054">MHFAHNRHSRPQAATRTDTIMTRLHTLLLGLAVLVFSQTLAAQTNALQGVDVSSLPGNKVQITLNMAEPAEKPLSFTIDNPARIALDLPNTSNQLGTKSQNIGVGLAKSLTAIEAQGRTRVVFNLVETAPYDLKSEGNRIVLTIGTSGPITTASGTAAAASEAPKPAARSAAAGSRIENVDFRRGPDGEARVMIQLSNPNIPVDMRQEAGKVVLDIHNTQLPAELERRLDVIDFATPVQTIDTRSRGDNVRVTIAPEGEYEHIAYQSDDLFTVEVRQVTKEEQEQRRREEVGYTGQRLSLNFQDIEVRSVLQLIADFTNTNIVVSDTVSGNITLRLQNVPWDQALDIVLKTKGLAMRKNDDVILVAPSEELAAREKLELESQKQIEELAPLFSEFIQVNYAKAADLATLLKGEGGGEGASILSERGSVTIDQRTNTLLVKDTAERLEDIRRLITSLDIPVRQVMIESRIVIANDDFARDLGVKLGLTKNDVYQNETRGIIGGGLPGDLAPPGGVVGIENPAGSGNEALMVDLPVGDAAGALNLLVGRVGRDLLRLELSAMQAEGRGEVLSNPRVITSNQHEATIQQGVEIPYQEASSSGATSVSFKEAVLELNVTPQITPDDRIIMDLRVSKDSVGQVFAGVPSINTRNVETQVLVDNGDTVVLGGIYEQTLLNEVDKVPFFGDLPGVGVLFRQTRKQDDKSELLIFVTPKIIKQSLRVN</sequence>
<dbReference type="InterPro" id="IPR011662">
    <property type="entry name" value="Secretin/TonB_short_N"/>
</dbReference>
<name>A0A1Z4VLL3_9GAMM</name>
<evidence type="ECO:0000256" key="7">
    <source>
        <dbReference type="RuleBase" id="RU004003"/>
    </source>
</evidence>
<dbReference type="InterPro" id="IPR001775">
    <property type="entry name" value="GspD/PilQ"/>
</dbReference>
<comment type="subcellular location">
    <subcellularLocation>
        <location evidence="8">Cell outer membrane</location>
    </subcellularLocation>
    <subcellularLocation>
        <location evidence="1">Membrane</location>
    </subcellularLocation>
</comment>
<keyword evidence="3" id="KW-0732">Signal</keyword>
<evidence type="ECO:0000256" key="4">
    <source>
        <dbReference type="ARBA" id="ARBA00022927"/>
    </source>
</evidence>
<dbReference type="Gene3D" id="3.30.1370.120">
    <property type="match status" value="1"/>
</dbReference>
<dbReference type="Pfam" id="PF07660">
    <property type="entry name" value="STN"/>
    <property type="match status" value="1"/>
</dbReference>
<dbReference type="GO" id="GO:0009279">
    <property type="term" value="C:cell outer membrane"/>
    <property type="evidence" value="ECO:0007669"/>
    <property type="project" value="UniProtKB-SubCell"/>
</dbReference>
<evidence type="ECO:0000256" key="6">
    <source>
        <dbReference type="ARBA" id="ARBA00023237"/>
    </source>
</evidence>
<feature type="compositionally biased region" description="Low complexity" evidence="9">
    <location>
        <begin position="153"/>
        <end position="177"/>
    </location>
</feature>
<comment type="similarity">
    <text evidence="7">Belongs to the bacterial secretin family.</text>
</comment>
<dbReference type="InterPro" id="IPR051808">
    <property type="entry name" value="Type_IV_pilus_biogenesis"/>
</dbReference>
<evidence type="ECO:0000313" key="12">
    <source>
        <dbReference type="Proteomes" id="UP000218765"/>
    </source>
</evidence>
<keyword evidence="5" id="KW-0472">Membrane</keyword>
<gene>
    <name evidence="11" type="ORF">FOKN1_0072</name>
</gene>
<evidence type="ECO:0000256" key="5">
    <source>
        <dbReference type="ARBA" id="ARBA00023136"/>
    </source>
</evidence>
<dbReference type="Gene3D" id="3.30.1370.130">
    <property type="match status" value="1"/>
</dbReference>
<dbReference type="PANTHER" id="PTHR30604:SF1">
    <property type="entry name" value="DNA UTILIZATION PROTEIN HOFQ"/>
    <property type="match status" value="1"/>
</dbReference>
<accession>A0A1Z4VLL3</accession>
<dbReference type="PRINTS" id="PR00811">
    <property type="entry name" value="BCTERIALGSPD"/>
</dbReference>
<dbReference type="GO" id="GO:0009306">
    <property type="term" value="P:protein secretion"/>
    <property type="evidence" value="ECO:0007669"/>
    <property type="project" value="InterPro"/>
</dbReference>
<protein>
    <submittedName>
        <fullName evidence="11">Type IV pilus assembly protein PilQ</fullName>
    </submittedName>
</protein>
<evidence type="ECO:0000256" key="1">
    <source>
        <dbReference type="ARBA" id="ARBA00004370"/>
    </source>
</evidence>
<evidence type="ECO:0000259" key="10">
    <source>
        <dbReference type="SMART" id="SM00965"/>
    </source>
</evidence>
<dbReference type="SMART" id="SM00965">
    <property type="entry name" value="STN"/>
    <property type="match status" value="1"/>
</dbReference>
<dbReference type="InterPro" id="IPR004846">
    <property type="entry name" value="T2SS/T3SS_dom"/>
</dbReference>
<evidence type="ECO:0000256" key="9">
    <source>
        <dbReference type="SAM" id="MobiDB-lite"/>
    </source>
</evidence>
<dbReference type="Pfam" id="PF03958">
    <property type="entry name" value="Secretin_N"/>
    <property type="match status" value="1"/>
</dbReference>
<feature type="region of interest" description="Disordered" evidence="9">
    <location>
        <begin position="153"/>
        <end position="182"/>
    </location>
</feature>
<proteinExistence type="inferred from homology"/>
<dbReference type="InterPro" id="IPR021731">
    <property type="entry name" value="AMIN_dom"/>
</dbReference>
<dbReference type="InterPro" id="IPR005644">
    <property type="entry name" value="NolW-like"/>
</dbReference>
<keyword evidence="12" id="KW-1185">Reference proteome</keyword>